<dbReference type="PROSITE" id="PS50983">
    <property type="entry name" value="FE_B12_PBP"/>
    <property type="match status" value="1"/>
</dbReference>
<evidence type="ECO:0000313" key="3">
    <source>
        <dbReference type="EMBL" id="ADI13806.1"/>
    </source>
</evidence>
<evidence type="ECO:0000256" key="1">
    <source>
        <dbReference type="SAM" id="SignalP"/>
    </source>
</evidence>
<reference evidence="4" key="1">
    <citation type="submission" date="2010-05" db="EMBL/GenBank/DDBJ databases">
        <title>The complete genome of Truepera radiovictris DSM 17093.</title>
        <authorList>
            <consortium name="US DOE Joint Genome Institute (JGI-PGF)"/>
            <person name="Lucas S."/>
            <person name="Copeland A."/>
            <person name="Lapidus A."/>
            <person name="Glavina del Rio T."/>
            <person name="Dalin E."/>
            <person name="Tice H."/>
            <person name="Bruce D."/>
            <person name="Goodwin L."/>
            <person name="Pitluck S."/>
            <person name="Kyrpides N."/>
            <person name="Mavromatis K."/>
            <person name="Ovchinnikova G."/>
            <person name="Munk A.C."/>
            <person name="Detter J.C."/>
            <person name="Han C."/>
            <person name="Tapia R."/>
            <person name="Land M."/>
            <person name="Hauser L."/>
            <person name="Markowitz V."/>
            <person name="Cheng J.-F."/>
            <person name="Hugenholtz P."/>
            <person name="Woyke T."/>
            <person name="Wu D."/>
            <person name="Tindall B."/>
            <person name="Pomrenke H.G."/>
            <person name="Brambilla E."/>
            <person name="Klenk H.-P."/>
            <person name="Eisen J.A."/>
        </authorList>
    </citation>
    <scope>NUCLEOTIDE SEQUENCE [LARGE SCALE GENOMIC DNA]</scope>
    <source>
        <strain evidence="4">DSM 17093 / CIP 108686 / LMG 22925 / RQ-24</strain>
    </source>
</reference>
<dbReference type="eggNOG" id="COG0614">
    <property type="taxonomic scope" value="Bacteria"/>
</dbReference>
<reference evidence="3 4" key="2">
    <citation type="journal article" date="2011" name="Stand. Genomic Sci.">
        <title>Complete genome sequence of Truepera radiovictrix type strain (RQ-24).</title>
        <authorList>
            <person name="Ivanova N."/>
            <person name="Rohde C."/>
            <person name="Munk C."/>
            <person name="Nolan M."/>
            <person name="Lucas S."/>
            <person name="Del Rio T.G."/>
            <person name="Tice H."/>
            <person name="Deshpande S."/>
            <person name="Cheng J.F."/>
            <person name="Tapia R."/>
            <person name="Han C."/>
            <person name="Goodwin L."/>
            <person name="Pitluck S."/>
            <person name="Liolios K."/>
            <person name="Mavromatis K."/>
            <person name="Mikhailova N."/>
            <person name="Pati A."/>
            <person name="Chen A."/>
            <person name="Palaniappan K."/>
            <person name="Land M."/>
            <person name="Hauser L."/>
            <person name="Chang Y.J."/>
            <person name="Jeffries C.D."/>
            <person name="Brambilla E."/>
            <person name="Rohde M."/>
            <person name="Goker M."/>
            <person name="Tindall B.J."/>
            <person name="Woyke T."/>
            <person name="Bristow J."/>
            <person name="Eisen J.A."/>
            <person name="Markowitz V."/>
            <person name="Hugenholtz P."/>
            <person name="Kyrpides N.C."/>
            <person name="Klenk H.P."/>
            <person name="Lapidus A."/>
        </authorList>
    </citation>
    <scope>NUCLEOTIDE SEQUENCE [LARGE SCALE GENOMIC DNA]</scope>
    <source>
        <strain evidence="4">DSM 17093 / CIP 108686 / LMG 22925 / RQ-24</strain>
    </source>
</reference>
<keyword evidence="1" id="KW-0732">Signal</keyword>
<name>D7CTE9_TRURR</name>
<organism evidence="3 4">
    <name type="scientific">Truepera radiovictrix (strain DSM 17093 / CIP 108686 / LMG 22925 / RQ-24)</name>
    <dbReference type="NCBI Taxonomy" id="649638"/>
    <lineage>
        <taxon>Bacteria</taxon>
        <taxon>Thermotogati</taxon>
        <taxon>Deinococcota</taxon>
        <taxon>Deinococci</taxon>
        <taxon>Trueperales</taxon>
        <taxon>Trueperaceae</taxon>
        <taxon>Truepera</taxon>
    </lineage>
</organism>
<dbReference type="RefSeq" id="WP_013177178.1">
    <property type="nucleotide sequence ID" value="NC_014221.1"/>
</dbReference>
<evidence type="ECO:0000313" key="4">
    <source>
        <dbReference type="Proteomes" id="UP000000379"/>
    </source>
</evidence>
<proteinExistence type="predicted"/>
<evidence type="ECO:0000259" key="2">
    <source>
        <dbReference type="PROSITE" id="PS50983"/>
    </source>
</evidence>
<feature type="chain" id="PRO_5003094188" description="Fe/B12 periplasmic-binding domain-containing protein" evidence="1">
    <location>
        <begin position="27"/>
        <end position="79"/>
    </location>
</feature>
<dbReference type="HOGENOM" id="CLU_2605045_0_0_0"/>
<dbReference type="InterPro" id="IPR002491">
    <property type="entry name" value="ABC_transptr_periplasmic_BD"/>
</dbReference>
<dbReference type="SUPFAM" id="SSF53807">
    <property type="entry name" value="Helical backbone' metal receptor"/>
    <property type="match status" value="1"/>
</dbReference>
<dbReference type="STRING" id="649638.Trad_0670"/>
<dbReference type="PANTHER" id="PTHR30535">
    <property type="entry name" value="VITAMIN B12-BINDING PROTEIN"/>
    <property type="match status" value="1"/>
</dbReference>
<feature type="signal peptide" evidence="1">
    <location>
        <begin position="1"/>
        <end position="26"/>
    </location>
</feature>
<sequence length="79" mass="8364">MSGSGFYKRWASLFALLAALASAAWAYPLSVTDDLGVTVTLEREPERVVAMMPSHTETLCALDACDTLVGVDDATKSAP</sequence>
<accession>D7CTE9</accession>
<feature type="domain" description="Fe/B12 periplasmic-binding" evidence="2">
    <location>
        <begin position="47"/>
        <end position="79"/>
    </location>
</feature>
<keyword evidence="4" id="KW-1185">Reference proteome</keyword>
<gene>
    <name evidence="3" type="ordered locus">Trad_0670</name>
</gene>
<dbReference type="KEGG" id="tra:Trad_0670"/>
<dbReference type="PANTHER" id="PTHR30535:SF34">
    <property type="entry name" value="MOLYBDATE-BINDING PROTEIN MOLA"/>
    <property type="match status" value="1"/>
</dbReference>
<protein>
    <recommendedName>
        <fullName evidence="2">Fe/B12 periplasmic-binding domain-containing protein</fullName>
    </recommendedName>
</protein>
<dbReference type="EMBL" id="CP002049">
    <property type="protein sequence ID" value="ADI13806.1"/>
    <property type="molecule type" value="Genomic_DNA"/>
</dbReference>
<dbReference type="Proteomes" id="UP000000379">
    <property type="component" value="Chromosome"/>
</dbReference>
<dbReference type="GO" id="GO:0071281">
    <property type="term" value="P:cellular response to iron ion"/>
    <property type="evidence" value="ECO:0007669"/>
    <property type="project" value="TreeGrafter"/>
</dbReference>
<dbReference type="AlphaFoldDB" id="D7CTE9"/>
<dbReference type="Gene3D" id="3.40.50.1980">
    <property type="entry name" value="Nitrogenase molybdenum iron protein domain"/>
    <property type="match status" value="1"/>
</dbReference>
<dbReference type="InterPro" id="IPR050902">
    <property type="entry name" value="ABC_Transporter_SBP"/>
</dbReference>